<evidence type="ECO:0000313" key="3">
    <source>
        <dbReference type="Proteomes" id="UP000575898"/>
    </source>
</evidence>
<dbReference type="EMBL" id="JACHHY010000075">
    <property type="protein sequence ID" value="MBB5020662.1"/>
    <property type="molecule type" value="Genomic_DNA"/>
</dbReference>
<name>A0A840MV34_9PROT</name>
<protein>
    <submittedName>
        <fullName evidence="2">Uncharacterized protein</fullName>
    </submittedName>
</protein>
<feature type="region of interest" description="Disordered" evidence="1">
    <location>
        <begin position="168"/>
        <end position="207"/>
    </location>
</feature>
<dbReference type="AlphaFoldDB" id="A0A840MV34"/>
<evidence type="ECO:0000313" key="2">
    <source>
        <dbReference type="EMBL" id="MBB5020662.1"/>
    </source>
</evidence>
<proteinExistence type="predicted"/>
<feature type="region of interest" description="Disordered" evidence="1">
    <location>
        <begin position="352"/>
        <end position="414"/>
    </location>
</feature>
<feature type="compositionally biased region" description="Basic and acidic residues" evidence="1">
    <location>
        <begin position="180"/>
        <end position="197"/>
    </location>
</feature>
<organism evidence="2 3">
    <name type="scientific">Chitinivorax tropicus</name>
    <dbReference type="NCBI Taxonomy" id="714531"/>
    <lineage>
        <taxon>Bacteria</taxon>
        <taxon>Pseudomonadati</taxon>
        <taxon>Pseudomonadota</taxon>
        <taxon>Betaproteobacteria</taxon>
        <taxon>Chitinivorax</taxon>
    </lineage>
</organism>
<reference evidence="2 3" key="1">
    <citation type="submission" date="2020-08" db="EMBL/GenBank/DDBJ databases">
        <title>Genomic Encyclopedia of Type Strains, Phase IV (KMG-IV): sequencing the most valuable type-strain genomes for metagenomic binning, comparative biology and taxonomic classification.</title>
        <authorList>
            <person name="Goeker M."/>
        </authorList>
    </citation>
    <scope>NUCLEOTIDE SEQUENCE [LARGE SCALE GENOMIC DNA]</scope>
    <source>
        <strain evidence="2 3">DSM 27165</strain>
    </source>
</reference>
<feature type="region of interest" description="Disordered" evidence="1">
    <location>
        <begin position="312"/>
        <end position="333"/>
    </location>
</feature>
<comment type="caution">
    <text evidence="2">The sequence shown here is derived from an EMBL/GenBank/DDBJ whole genome shotgun (WGS) entry which is preliminary data.</text>
</comment>
<accession>A0A840MV34</accession>
<dbReference type="CDD" id="cd20746">
    <property type="entry name" value="FIX_Ntox15_NUC_DUF4112_RhsA-like"/>
    <property type="match status" value="1"/>
</dbReference>
<evidence type="ECO:0000256" key="1">
    <source>
        <dbReference type="SAM" id="MobiDB-lite"/>
    </source>
</evidence>
<feature type="compositionally biased region" description="Polar residues" evidence="1">
    <location>
        <begin position="198"/>
        <end position="207"/>
    </location>
</feature>
<dbReference type="InterPro" id="IPR049802">
    <property type="entry name" value="RhsC-like_FIX"/>
</dbReference>
<dbReference type="Proteomes" id="UP000575898">
    <property type="component" value="Unassembled WGS sequence"/>
</dbReference>
<feature type="compositionally biased region" description="Polar residues" evidence="1">
    <location>
        <begin position="394"/>
        <end position="414"/>
    </location>
</feature>
<gene>
    <name evidence="2" type="ORF">HNQ59_003987</name>
</gene>
<keyword evidence="3" id="KW-1185">Reference proteome</keyword>
<feature type="compositionally biased region" description="Basic and acidic residues" evidence="1">
    <location>
        <begin position="312"/>
        <end position="323"/>
    </location>
</feature>
<sequence>MAIGAIPFIGQAIDLYDTLMSAKAWYDQRNVRGTLLENAQFDMLLALIGWIPGPGDGIKKSLRLVNKDPQRFAPVMFDLLRFILRECGINTSPEALLEQVFNPGYLKAQIAEIKAEVLSSSLFEELPDSAQSGIRLTLNLAENQLPLLAAVVDRRVKSWQRVQFNSAAKGSTGGRAKVPPPEHRSPDTSRQGQERHNQGSSQSSLNTIVAEVDPRTLTNEMVGISGEHIADYYCLETLNWNKRGWQAHDQGHDGRWLEQPSKHYIGKLSHRGALYRLADGPNGTGIDAVWRAERASNDNKLYAVIEAKASRDEDRPKFLDRPNNKRKPGIGGLLRDNARDLLKRRARDLIKDPSELLEPMEDDNSSTNQGTTGVAKPGGGSGKRGSSRRGSSRPTQQGHPSSAPASTTGTQQKTPLPIYVQMSHEWIEKNIKQALPPGNVRDEFLLTSTIIYSRHLFYSPYYHPSGSPKRHMEAKLRRSPPSEHTAHDAFHYTEDEIKKAVNKRKKLLREKHGNLPTLKEER</sequence>